<name>A0A439D5C6_9PEZI</name>
<feature type="transmembrane region" description="Helical" evidence="2">
    <location>
        <begin position="33"/>
        <end position="57"/>
    </location>
</feature>
<feature type="transmembrane region" description="Helical" evidence="2">
    <location>
        <begin position="554"/>
        <end position="577"/>
    </location>
</feature>
<keyword evidence="2" id="KW-0812">Transmembrane</keyword>
<feature type="region of interest" description="Disordered" evidence="1">
    <location>
        <begin position="671"/>
        <end position="709"/>
    </location>
</feature>
<protein>
    <submittedName>
        <fullName evidence="3">Uncharacterized protein</fullName>
    </submittedName>
</protein>
<proteinExistence type="predicted"/>
<organism evidence="3 4">
    <name type="scientific">Xylaria grammica</name>
    <dbReference type="NCBI Taxonomy" id="363999"/>
    <lineage>
        <taxon>Eukaryota</taxon>
        <taxon>Fungi</taxon>
        <taxon>Dikarya</taxon>
        <taxon>Ascomycota</taxon>
        <taxon>Pezizomycotina</taxon>
        <taxon>Sordariomycetes</taxon>
        <taxon>Xylariomycetidae</taxon>
        <taxon>Xylariales</taxon>
        <taxon>Xylariaceae</taxon>
        <taxon>Xylaria</taxon>
    </lineage>
</organism>
<reference evidence="3 4" key="1">
    <citation type="submission" date="2018-12" db="EMBL/GenBank/DDBJ databases">
        <title>Draft genome sequence of Xylaria grammica IHI A82.</title>
        <authorList>
            <person name="Buettner E."/>
            <person name="Kellner H."/>
        </authorList>
    </citation>
    <scope>NUCLEOTIDE SEQUENCE [LARGE SCALE GENOMIC DNA]</scope>
    <source>
        <strain evidence="3 4">IHI A82</strain>
    </source>
</reference>
<keyword evidence="2" id="KW-0472">Membrane</keyword>
<evidence type="ECO:0000256" key="1">
    <source>
        <dbReference type="SAM" id="MobiDB-lite"/>
    </source>
</evidence>
<comment type="caution">
    <text evidence="3">The sequence shown here is derived from an EMBL/GenBank/DDBJ whole genome shotgun (WGS) entry which is preliminary data.</text>
</comment>
<dbReference type="Proteomes" id="UP000286045">
    <property type="component" value="Unassembled WGS sequence"/>
</dbReference>
<dbReference type="AlphaFoldDB" id="A0A439D5C6"/>
<accession>A0A439D5C6</accession>
<evidence type="ECO:0000313" key="3">
    <source>
        <dbReference type="EMBL" id="RWA09604.1"/>
    </source>
</evidence>
<evidence type="ECO:0000313" key="4">
    <source>
        <dbReference type="Proteomes" id="UP000286045"/>
    </source>
</evidence>
<dbReference type="EMBL" id="RYZI01000147">
    <property type="protein sequence ID" value="RWA09604.1"/>
    <property type="molecule type" value="Genomic_DNA"/>
</dbReference>
<keyword evidence="2" id="KW-1133">Transmembrane helix</keyword>
<evidence type="ECO:0000256" key="2">
    <source>
        <dbReference type="SAM" id="Phobius"/>
    </source>
</evidence>
<gene>
    <name evidence="3" type="ORF">EKO27_g5506</name>
</gene>
<feature type="transmembrane region" description="Helical" evidence="2">
    <location>
        <begin position="109"/>
        <end position="129"/>
    </location>
</feature>
<keyword evidence="4" id="KW-1185">Reference proteome</keyword>
<sequence length="709" mass="78082">MENDNIHLGTWTNWSRGPVFGATVTTTKQYGNFLVAFTAFYIAFVATRSWRILALILHRCRSNPAPQLTFLRQRQIILRNASNAESSLILFIRLCWAWRKLPARRILSLLPEIALAFGCIAAFTVAGGFSSSISTAIGDEVLIRGDNCAILSPPTNTSDLDLILPIRSQRLNQDATYAQQCYQSNASLSECTRFVVSHLPTSSVNTNAKCPFQSEICQTQDHNIQLDTGYLNSHDHLGINAPETQRFALRYVLQCAPLKSEGHTSEVSYEGLPCVKYRYGVKKSGSSDNFRIDDYVFLEKDISVQYSSGSLSGRNFKVSVVLSTSFTPAPELRVPDGDLSLVFLSGYGVGFIEPLDDAWYRATTASGYAMDSRSTGNVTVYGPREAASPMACVEKWQWCNLAYPYMSGCGPLTGKVDALNGAAPFFNLTRSDVDAGDRSQLSNVGTRLIWSAISILESTTGLQVLVTLGAKSLASQDRLYSGIQSPLPNDQWQLDVKHWFEIILSSIQSSFVNKALGFPAGADVPRLLPENTVERELCNSQKIRSTAYTSFSLFGLYFIFLVGAAIILTSFILEPILTCLYNGRRKKQHYANLEWASNTSLQLHRLAHEKLEQGEWSNCVEEIPTTELDVELAGLDVTDPARPTINKIDNGNPAGSETEVELTDMAVTSARPSMERESITADVYDNNTSTSPTPILEEETITGSGASRV</sequence>